<comment type="caution">
    <text evidence="3">The sequence shown here is derived from an EMBL/GenBank/DDBJ whole genome shotgun (WGS) entry which is preliminary data.</text>
</comment>
<evidence type="ECO:0000256" key="1">
    <source>
        <dbReference type="SAM" id="Phobius"/>
    </source>
</evidence>
<name>A0A329MH41_9BACL</name>
<dbReference type="Proteomes" id="UP000250369">
    <property type="component" value="Unassembled WGS sequence"/>
</dbReference>
<keyword evidence="1" id="KW-0812">Transmembrane</keyword>
<dbReference type="GO" id="GO:0016787">
    <property type="term" value="F:hydrolase activity"/>
    <property type="evidence" value="ECO:0007669"/>
    <property type="project" value="UniProtKB-KW"/>
</dbReference>
<feature type="domain" description="Beta-lactamase-related" evidence="2">
    <location>
        <begin position="102"/>
        <end position="374"/>
    </location>
</feature>
<evidence type="ECO:0000313" key="4">
    <source>
        <dbReference type="Proteomes" id="UP000250369"/>
    </source>
</evidence>
<gene>
    <name evidence="3" type="ORF">DQG23_22040</name>
</gene>
<dbReference type="Pfam" id="PF00144">
    <property type="entry name" value="Beta-lactamase"/>
    <property type="match status" value="1"/>
</dbReference>
<dbReference type="InterPro" id="IPR012338">
    <property type="entry name" value="Beta-lactam/transpept-like"/>
</dbReference>
<feature type="transmembrane region" description="Helical" evidence="1">
    <location>
        <begin position="37"/>
        <end position="55"/>
    </location>
</feature>
<reference evidence="3 4" key="1">
    <citation type="journal article" date="2009" name="Int. J. Syst. Evol. Microbiol.">
        <title>Paenibacillus contaminans sp. nov., isolated from a contaminated laboratory plate.</title>
        <authorList>
            <person name="Chou J.H."/>
            <person name="Lee J.H."/>
            <person name="Lin M.C."/>
            <person name="Chang P.S."/>
            <person name="Arun A.B."/>
            <person name="Young C.C."/>
            <person name="Chen W.M."/>
        </authorList>
    </citation>
    <scope>NUCLEOTIDE SEQUENCE [LARGE SCALE GENOMIC DNA]</scope>
    <source>
        <strain evidence="3 4">CKOBP-6</strain>
    </source>
</reference>
<evidence type="ECO:0000313" key="3">
    <source>
        <dbReference type="EMBL" id="RAV19219.1"/>
    </source>
</evidence>
<dbReference type="SUPFAM" id="SSF56601">
    <property type="entry name" value="beta-lactamase/transpeptidase-like"/>
    <property type="match status" value="1"/>
</dbReference>
<proteinExistence type="predicted"/>
<keyword evidence="1" id="KW-1133">Transmembrane helix</keyword>
<keyword evidence="3" id="KW-0378">Hydrolase</keyword>
<dbReference type="InterPro" id="IPR001466">
    <property type="entry name" value="Beta-lactam-related"/>
</dbReference>
<accession>A0A329MH41</accession>
<evidence type="ECO:0000259" key="2">
    <source>
        <dbReference type="Pfam" id="PF00144"/>
    </source>
</evidence>
<dbReference type="PANTHER" id="PTHR43283">
    <property type="entry name" value="BETA-LACTAMASE-RELATED"/>
    <property type="match status" value="1"/>
</dbReference>
<keyword evidence="1" id="KW-0472">Membrane</keyword>
<keyword evidence="4" id="KW-1185">Reference proteome</keyword>
<dbReference type="EMBL" id="QMFB01000013">
    <property type="protein sequence ID" value="RAV19219.1"/>
    <property type="molecule type" value="Genomic_DNA"/>
</dbReference>
<protein>
    <submittedName>
        <fullName evidence="3">Serine hydrolase</fullName>
    </submittedName>
</protein>
<sequence length="425" mass="46746">MHGTVFWGGSVHFGVGREGGNPLLMYVREEPKKTGRIILIAAIALVCAGVAVFYLNTTVMAKKPDYWPTTGWKTSSPEEQGMDSAKLAAMFDALAGQNLHSMLIARNGYIVAEAYNSSTEQDQKQDVLSVTKSVTSTLMGIAIQQGKIGSVDEPAYSYFPELAQDPDTRKQTILLKHLMTMTSGLSWSNEEEKSSKDMINSPNWIEYITSQPMTGDPGTQFAYSNGNAHLLSPILQKATGKNIFEYAKEVLFKPLGITDVSWDNDPQNQPNGAWGLQMTTRDMAKFGYLILNNGKWEGNAVVPKDWVTKATTGYVGENFKDGTMRGYGYLWWLRSKGNAVPADKKYEMYSATGSGGQRIVVVPAQNLVLAFTADNSDSFFMDKLIDEYIVPSVLSSKALPANEEASAKLQDKIAQFKQTSDVPTE</sequence>
<dbReference type="PANTHER" id="PTHR43283:SF7">
    <property type="entry name" value="BETA-LACTAMASE-RELATED DOMAIN-CONTAINING PROTEIN"/>
    <property type="match status" value="1"/>
</dbReference>
<dbReference type="Gene3D" id="3.40.710.10">
    <property type="entry name" value="DD-peptidase/beta-lactamase superfamily"/>
    <property type="match status" value="1"/>
</dbReference>
<dbReference type="InterPro" id="IPR050789">
    <property type="entry name" value="Diverse_Enzym_Activities"/>
</dbReference>
<organism evidence="3 4">
    <name type="scientific">Paenibacillus contaminans</name>
    <dbReference type="NCBI Taxonomy" id="450362"/>
    <lineage>
        <taxon>Bacteria</taxon>
        <taxon>Bacillati</taxon>
        <taxon>Bacillota</taxon>
        <taxon>Bacilli</taxon>
        <taxon>Bacillales</taxon>
        <taxon>Paenibacillaceae</taxon>
        <taxon>Paenibacillus</taxon>
    </lineage>
</organism>
<dbReference type="AlphaFoldDB" id="A0A329MH41"/>